<keyword evidence="3" id="KW-1185">Reference proteome</keyword>
<reference evidence="2" key="1">
    <citation type="submission" date="2021-09" db="EMBL/GenBank/DDBJ databases">
        <authorList>
            <consortium name="AG Swart"/>
            <person name="Singh M."/>
            <person name="Singh A."/>
            <person name="Seah K."/>
            <person name="Emmerich C."/>
        </authorList>
    </citation>
    <scope>NUCLEOTIDE SEQUENCE</scope>
    <source>
        <strain evidence="2">ATCC30299</strain>
    </source>
</reference>
<dbReference type="AlphaFoldDB" id="A0AAU9JCB3"/>
<evidence type="ECO:0000256" key="1">
    <source>
        <dbReference type="SAM" id="MobiDB-lite"/>
    </source>
</evidence>
<feature type="region of interest" description="Disordered" evidence="1">
    <location>
        <begin position="155"/>
        <end position="189"/>
    </location>
</feature>
<evidence type="ECO:0000313" key="2">
    <source>
        <dbReference type="EMBL" id="CAG9324577.1"/>
    </source>
</evidence>
<name>A0AAU9JCB3_9CILI</name>
<accession>A0AAU9JCB3</accession>
<protein>
    <submittedName>
        <fullName evidence="2">Uncharacterized protein</fullName>
    </submittedName>
</protein>
<gene>
    <name evidence="2" type="ORF">BSTOLATCC_MIC36363</name>
</gene>
<organism evidence="2 3">
    <name type="scientific">Blepharisma stoltei</name>
    <dbReference type="NCBI Taxonomy" id="1481888"/>
    <lineage>
        <taxon>Eukaryota</taxon>
        <taxon>Sar</taxon>
        <taxon>Alveolata</taxon>
        <taxon>Ciliophora</taxon>
        <taxon>Postciliodesmatophora</taxon>
        <taxon>Heterotrichea</taxon>
        <taxon>Heterotrichida</taxon>
        <taxon>Blepharismidae</taxon>
        <taxon>Blepharisma</taxon>
    </lineage>
</organism>
<dbReference type="Proteomes" id="UP001162131">
    <property type="component" value="Unassembled WGS sequence"/>
</dbReference>
<sequence length="380" mass="43393">MINLSDSLEFESTGSNKHSTDQSTNFPQKYTPRSTNLDISNLSSTVEPSFLEKDSQNQTQVITKNRPGKFFTRNHSEIPIEAKLYQKQIAASKRLEDLKKKREEELKGLMQKKPKISKKSQELAKRVEIKLFSQIPLQIDEKNTKIRNNDENETFIHKQNDFSNSKPQEKSTIFSNISNTPSKSPFLREKERSLSSQTPFFKDIPQHQKSSPSGPIIPLDISVIKPIDIIQKQKLLKKKLLNLSVIDRNQTWLKQKNEKISIQVSEKENSFIEECTFSPVIYSRVPHKLQKTSAKELHRISKSKCSSANISMIGSTTLTRANSIMSPLNSDCSRSRKLSSNNGLLENPKPAKRYASLTPCQIKISFKAGCDIENFYCRAR</sequence>
<feature type="region of interest" description="Disordered" evidence="1">
    <location>
        <begin position="1"/>
        <end position="42"/>
    </location>
</feature>
<proteinExistence type="predicted"/>
<dbReference type="EMBL" id="CAJZBQ010000036">
    <property type="protein sequence ID" value="CAG9324577.1"/>
    <property type="molecule type" value="Genomic_DNA"/>
</dbReference>
<comment type="caution">
    <text evidence="2">The sequence shown here is derived from an EMBL/GenBank/DDBJ whole genome shotgun (WGS) entry which is preliminary data.</text>
</comment>
<feature type="compositionally biased region" description="Polar residues" evidence="1">
    <location>
        <begin position="161"/>
        <end position="183"/>
    </location>
</feature>
<evidence type="ECO:0000313" key="3">
    <source>
        <dbReference type="Proteomes" id="UP001162131"/>
    </source>
</evidence>